<protein>
    <recommendedName>
        <fullName evidence="1">GAG-pre-integrase domain-containing protein</fullName>
    </recommendedName>
</protein>
<gene>
    <name evidence="2" type="ORF">LIER_20350</name>
</gene>
<name>A0AAV3QL73_LITER</name>
<dbReference type="Proteomes" id="UP001454036">
    <property type="component" value="Unassembled WGS sequence"/>
</dbReference>
<dbReference type="Pfam" id="PF13976">
    <property type="entry name" value="gag_pre-integrs"/>
    <property type="match status" value="1"/>
</dbReference>
<comment type="caution">
    <text evidence="2">The sequence shown here is derived from an EMBL/GenBank/DDBJ whole genome shotgun (WGS) entry which is preliminary data.</text>
</comment>
<evidence type="ECO:0000259" key="1">
    <source>
        <dbReference type="Pfam" id="PF13976"/>
    </source>
</evidence>
<dbReference type="AlphaFoldDB" id="A0AAV3QL73"/>
<accession>A0AAV3QL73</accession>
<evidence type="ECO:0000313" key="3">
    <source>
        <dbReference type="Proteomes" id="UP001454036"/>
    </source>
</evidence>
<feature type="domain" description="GAG-pre-integrase" evidence="1">
    <location>
        <begin position="176"/>
        <end position="233"/>
    </location>
</feature>
<evidence type="ECO:0000313" key="2">
    <source>
        <dbReference type="EMBL" id="GAA0164800.1"/>
    </source>
</evidence>
<dbReference type="InterPro" id="IPR025724">
    <property type="entry name" value="GAG-pre-integrase_dom"/>
</dbReference>
<organism evidence="2 3">
    <name type="scientific">Lithospermum erythrorhizon</name>
    <name type="common">Purple gromwell</name>
    <name type="synonym">Lithospermum officinale var. erythrorhizon</name>
    <dbReference type="NCBI Taxonomy" id="34254"/>
    <lineage>
        <taxon>Eukaryota</taxon>
        <taxon>Viridiplantae</taxon>
        <taxon>Streptophyta</taxon>
        <taxon>Embryophyta</taxon>
        <taxon>Tracheophyta</taxon>
        <taxon>Spermatophyta</taxon>
        <taxon>Magnoliopsida</taxon>
        <taxon>eudicotyledons</taxon>
        <taxon>Gunneridae</taxon>
        <taxon>Pentapetalae</taxon>
        <taxon>asterids</taxon>
        <taxon>lamiids</taxon>
        <taxon>Boraginales</taxon>
        <taxon>Boraginaceae</taxon>
        <taxon>Boraginoideae</taxon>
        <taxon>Lithospermeae</taxon>
        <taxon>Lithospermum</taxon>
    </lineage>
</organism>
<dbReference type="EMBL" id="BAABME010005160">
    <property type="protein sequence ID" value="GAA0164800.1"/>
    <property type="molecule type" value="Genomic_DNA"/>
</dbReference>
<sequence length="329" mass="37110">MNNEKLVRKVLRTLPKRFGHKVTAIEEAQDLTTMSLDELIGNLATFEISLNEGDSSKKKSIALKVSSEDVNDEDLGETINMLTKFFNKTLKRFNKKPFSGGVNSSITDRNNNMWKKPTMQGNAGPGLTANLIRISQLCDDGMKVSFCKEGCTVDDSCAKPVMHGTRSTDNCYMWSSVYALSSRKDEDADLWHRRLGHSHYRNIQQIVSKEAVRGIPRIEVKEKACGECQTGKQTKSCHPKLQQVVTTLELELMHMDLMRPMQDTQETVKLFEYSPTELRCGYGVYNEEHTDDAPPIKDTWSKDSVGDKAVDVVKFESLRSSLDLCVVDQ</sequence>
<proteinExistence type="predicted"/>
<reference evidence="2 3" key="1">
    <citation type="submission" date="2024-01" db="EMBL/GenBank/DDBJ databases">
        <title>The complete chloroplast genome sequence of Lithospermum erythrorhizon: insights into the phylogenetic relationship among Boraginaceae species and the maternal lineages of purple gromwells.</title>
        <authorList>
            <person name="Okada T."/>
            <person name="Watanabe K."/>
        </authorList>
    </citation>
    <scope>NUCLEOTIDE SEQUENCE [LARGE SCALE GENOMIC DNA]</scope>
</reference>
<keyword evidence="3" id="KW-1185">Reference proteome</keyword>